<dbReference type="AlphaFoldDB" id="A0A1I4GN88"/>
<evidence type="ECO:0000256" key="1">
    <source>
        <dbReference type="ARBA" id="ARBA00001946"/>
    </source>
</evidence>
<dbReference type="OrthoDB" id="9804563at2"/>
<dbReference type="Proteomes" id="UP000181969">
    <property type="component" value="Unassembled WGS sequence"/>
</dbReference>
<gene>
    <name evidence="6" type="ORF">PWF74_03055</name>
    <name evidence="5" type="ORF">SAMN05216438_104120</name>
</gene>
<protein>
    <submittedName>
        <fullName evidence="5">Mutator mutT protein</fullName>
    </submittedName>
    <submittedName>
        <fullName evidence="6">NUDIX hydrolase</fullName>
    </submittedName>
</protein>
<accession>A0A1I4GN88</accession>
<dbReference type="PANTHER" id="PTHR43046">
    <property type="entry name" value="GDP-MANNOSE MANNOSYL HYDROLASE"/>
    <property type="match status" value="1"/>
</dbReference>
<reference evidence="6" key="2">
    <citation type="submission" date="2023-02" db="EMBL/GenBank/DDBJ databases">
        <title>Comparative genomics and fermentation flavor characterization of five lactic acid bacteria reveal flavor biosynthesis metabolic pathways in fermented muskmelon puree.</title>
        <authorList>
            <person name="Yuan L."/>
            <person name="Li M."/>
            <person name="Xu X."/>
            <person name="Lao F."/>
            <person name="Wu J."/>
        </authorList>
    </citation>
    <scope>NUCLEOTIDE SEQUENCE</scope>
    <source>
        <strain evidence="6">Pa-2</strain>
    </source>
</reference>
<dbReference type="CDD" id="cd04677">
    <property type="entry name" value="NUDIX_Hydrolase"/>
    <property type="match status" value="1"/>
</dbReference>
<dbReference type="OMA" id="GHELIQM"/>
<organism evidence="5 7">
    <name type="scientific">Lactococcus garvieae</name>
    <dbReference type="NCBI Taxonomy" id="1363"/>
    <lineage>
        <taxon>Bacteria</taxon>
        <taxon>Bacillati</taxon>
        <taxon>Bacillota</taxon>
        <taxon>Bacilli</taxon>
        <taxon>Lactobacillales</taxon>
        <taxon>Streptococcaceae</taxon>
        <taxon>Lactococcus</taxon>
    </lineage>
</organism>
<dbReference type="InterPro" id="IPR020084">
    <property type="entry name" value="NUDIX_hydrolase_CS"/>
</dbReference>
<dbReference type="PRINTS" id="PR00502">
    <property type="entry name" value="NUDIXFAMILY"/>
</dbReference>
<dbReference type="SUPFAM" id="SSF55811">
    <property type="entry name" value="Nudix"/>
    <property type="match status" value="1"/>
</dbReference>
<evidence type="ECO:0000256" key="2">
    <source>
        <dbReference type="ARBA" id="ARBA00022801"/>
    </source>
</evidence>
<reference evidence="5 7" key="1">
    <citation type="submission" date="2016-10" db="EMBL/GenBank/DDBJ databases">
        <authorList>
            <person name="de Groot N.N."/>
        </authorList>
    </citation>
    <scope>NUCLEOTIDE SEQUENCE [LARGE SCALE GENOMIC DNA]</scope>
    <source>
        <strain evidence="5 7">M79</strain>
    </source>
</reference>
<dbReference type="InterPro" id="IPR020476">
    <property type="entry name" value="Nudix_hydrolase"/>
</dbReference>
<evidence type="ECO:0000313" key="7">
    <source>
        <dbReference type="Proteomes" id="UP000181969"/>
    </source>
</evidence>
<evidence type="ECO:0000256" key="3">
    <source>
        <dbReference type="RuleBase" id="RU003476"/>
    </source>
</evidence>
<evidence type="ECO:0000259" key="4">
    <source>
        <dbReference type="PROSITE" id="PS51462"/>
    </source>
</evidence>
<dbReference type="InterPro" id="IPR000086">
    <property type="entry name" value="NUDIX_hydrolase_dom"/>
</dbReference>
<dbReference type="EMBL" id="CP118627">
    <property type="protein sequence ID" value="WEA14498.1"/>
    <property type="molecule type" value="Genomic_DNA"/>
</dbReference>
<feature type="domain" description="Nudix hydrolase" evidence="4">
    <location>
        <begin position="18"/>
        <end position="148"/>
    </location>
</feature>
<dbReference type="Pfam" id="PF00293">
    <property type="entry name" value="NUDIX"/>
    <property type="match status" value="1"/>
</dbReference>
<dbReference type="RefSeq" id="WP_014024618.1">
    <property type="nucleotide sequence ID" value="NZ_AP027239.1"/>
</dbReference>
<dbReference type="GO" id="GO:0016787">
    <property type="term" value="F:hydrolase activity"/>
    <property type="evidence" value="ECO:0007669"/>
    <property type="project" value="UniProtKB-KW"/>
</dbReference>
<comment type="similarity">
    <text evidence="3">Belongs to the Nudix hydrolase family.</text>
</comment>
<name>A0A1I4GN88_9LACT</name>
<proteinExistence type="inferred from homology"/>
<dbReference type="Gene3D" id="3.90.79.10">
    <property type="entry name" value="Nucleoside Triphosphate Pyrophosphohydrolase"/>
    <property type="match status" value="1"/>
</dbReference>
<dbReference type="PROSITE" id="PS00893">
    <property type="entry name" value="NUDIX_BOX"/>
    <property type="match status" value="1"/>
</dbReference>
<dbReference type="PROSITE" id="PS51462">
    <property type="entry name" value="NUDIX"/>
    <property type="match status" value="1"/>
</dbReference>
<dbReference type="Proteomes" id="UP001217324">
    <property type="component" value="Chromosome"/>
</dbReference>
<dbReference type="InterPro" id="IPR015797">
    <property type="entry name" value="NUDIX_hydrolase-like_dom_sf"/>
</dbReference>
<keyword evidence="2 3" id="KW-0378">Hydrolase</keyword>
<evidence type="ECO:0000313" key="5">
    <source>
        <dbReference type="EMBL" id="SFL30631.1"/>
    </source>
</evidence>
<sequence>MSEGYVLDLRKVLGPRPLVVACASIIIYNEEGILLQKRKDTGCWSYHGGSIEPGETAEEAASRELFEEIGLTVENMELFTVCSGEEQHFCYPNGDEVHVVDTVYVSQDFSGQMVFEESEVLDAQWFAFDQLPENIMPSTRTPLLDFAKKMRENTENI</sequence>
<comment type="cofactor">
    <cofactor evidence="1">
        <name>Mg(2+)</name>
        <dbReference type="ChEBI" id="CHEBI:18420"/>
    </cofactor>
</comment>
<dbReference type="EMBL" id="FOTJ01000004">
    <property type="protein sequence ID" value="SFL30631.1"/>
    <property type="molecule type" value="Genomic_DNA"/>
</dbReference>
<dbReference type="PANTHER" id="PTHR43046:SF2">
    <property type="entry name" value="8-OXO-DGTP DIPHOSPHATASE-RELATED"/>
    <property type="match status" value="1"/>
</dbReference>
<evidence type="ECO:0000313" key="6">
    <source>
        <dbReference type="EMBL" id="WEA14498.1"/>
    </source>
</evidence>